<organism evidence="1 2">
    <name type="scientific">Neoaquamicrobium microcysteis</name>
    <dbReference type="NCBI Taxonomy" id="2682781"/>
    <lineage>
        <taxon>Bacteria</taxon>
        <taxon>Pseudomonadati</taxon>
        <taxon>Pseudomonadota</taxon>
        <taxon>Alphaproteobacteria</taxon>
        <taxon>Hyphomicrobiales</taxon>
        <taxon>Phyllobacteriaceae</taxon>
        <taxon>Neoaquamicrobium</taxon>
    </lineage>
</organism>
<protein>
    <submittedName>
        <fullName evidence="1">Uncharacterized protein</fullName>
    </submittedName>
</protein>
<evidence type="ECO:0000313" key="2">
    <source>
        <dbReference type="Proteomes" id="UP000323258"/>
    </source>
</evidence>
<gene>
    <name evidence="1" type="ORF">FY036_20940</name>
</gene>
<sequence length="103" mass="11965">MANRHERRKNIKLGRAEIVRIDDFINMPSMCAWEGCHCTTSNADNEGWSKMVLYTGKTRTNFLNIDPRRIARDCVLCPEHARYLDEHLLKDIGRPLRHLEGTA</sequence>
<keyword evidence="2" id="KW-1185">Reference proteome</keyword>
<reference evidence="1 2" key="2">
    <citation type="submission" date="2019-09" db="EMBL/GenBank/DDBJ databases">
        <title>Mesorhizobium sp. MaA-C15 isolated from Microcystis aeruginosa.</title>
        <authorList>
            <person name="Jeong S.E."/>
            <person name="Jin H.M."/>
            <person name="Jeon C.O."/>
        </authorList>
    </citation>
    <scope>NUCLEOTIDE SEQUENCE [LARGE SCALE GENOMIC DNA]</scope>
    <source>
        <strain evidence="1 2">MaA-C15</strain>
    </source>
</reference>
<evidence type="ECO:0000313" key="1">
    <source>
        <dbReference type="EMBL" id="TYR29348.1"/>
    </source>
</evidence>
<name>A0A5D4GLZ5_9HYPH</name>
<accession>A0A5D4GLZ5</accession>
<dbReference type="RefSeq" id="WP_148916727.1">
    <property type="nucleotide sequence ID" value="NZ_VSZS01000068.1"/>
</dbReference>
<dbReference type="EMBL" id="VSZS01000068">
    <property type="protein sequence ID" value="TYR29348.1"/>
    <property type="molecule type" value="Genomic_DNA"/>
</dbReference>
<dbReference type="Proteomes" id="UP000323258">
    <property type="component" value="Unassembled WGS sequence"/>
</dbReference>
<dbReference type="OrthoDB" id="8085138at2"/>
<proteinExistence type="predicted"/>
<comment type="caution">
    <text evidence="1">The sequence shown here is derived from an EMBL/GenBank/DDBJ whole genome shotgun (WGS) entry which is preliminary data.</text>
</comment>
<dbReference type="AlphaFoldDB" id="A0A5D4GLZ5"/>
<reference evidence="1 2" key="1">
    <citation type="submission" date="2019-08" db="EMBL/GenBank/DDBJ databases">
        <authorList>
            <person name="Seo Y.L."/>
        </authorList>
    </citation>
    <scope>NUCLEOTIDE SEQUENCE [LARGE SCALE GENOMIC DNA]</scope>
    <source>
        <strain evidence="1 2">MaA-C15</strain>
    </source>
</reference>